<reference evidence="1 2" key="1">
    <citation type="submission" date="2017-11" db="EMBL/GenBank/DDBJ databases">
        <title>Draft Genome Sequence of Sporolactobacillus inulinus NBRC 111894 Isolated from Koso, a Japanese Sugar-Vegetable Fermented Beverage.</title>
        <authorList>
            <person name="Chiou T.Y."/>
            <person name="Oshima K."/>
            <person name="Suda W."/>
            <person name="Hattori M."/>
            <person name="Takahashi T."/>
        </authorList>
    </citation>
    <scope>NUCLEOTIDE SEQUENCE [LARGE SCALE GENOMIC DNA]</scope>
    <source>
        <strain evidence="1 2">NBRC111894</strain>
    </source>
</reference>
<gene>
    <name evidence="1" type="ORF">NBRC111894_2658</name>
</gene>
<proteinExistence type="predicted"/>
<dbReference type="InterPro" id="IPR036412">
    <property type="entry name" value="HAD-like_sf"/>
</dbReference>
<dbReference type="EC" id="3.1.3.3" evidence="1"/>
<evidence type="ECO:0000313" key="2">
    <source>
        <dbReference type="Proteomes" id="UP000319716"/>
    </source>
</evidence>
<keyword evidence="1" id="KW-0378">Hydrolase</keyword>
<evidence type="ECO:0000313" key="1">
    <source>
        <dbReference type="EMBL" id="GAY77104.1"/>
    </source>
</evidence>
<sequence>MIQTVLFDVDGVFLSEERYFDASALTVRELLMSSHYLGLGGEQPFQTEYSDQEIAAIRSKVFLNDDVLNFLKSRGMNANWDMIYITTSVQLIHLAAQLPDEARDQAVRLLTEPIDHKTLAAFRSLFRKYPVKPDFHRFMVDYKETKAEKQELIFI</sequence>
<name>A0A4Y1ZDP4_9BACL</name>
<organism evidence="1 2">
    <name type="scientific">Sporolactobacillus inulinus</name>
    <dbReference type="NCBI Taxonomy" id="2078"/>
    <lineage>
        <taxon>Bacteria</taxon>
        <taxon>Bacillati</taxon>
        <taxon>Bacillota</taxon>
        <taxon>Bacilli</taxon>
        <taxon>Bacillales</taxon>
        <taxon>Sporolactobacillaceae</taxon>
        <taxon>Sporolactobacillus</taxon>
    </lineage>
</organism>
<accession>A0A4Y1ZDP4</accession>
<dbReference type="SUPFAM" id="SSF56784">
    <property type="entry name" value="HAD-like"/>
    <property type="match status" value="1"/>
</dbReference>
<dbReference type="AlphaFoldDB" id="A0A4Y1ZDP4"/>
<dbReference type="RefSeq" id="WP_262392890.1">
    <property type="nucleotide sequence ID" value="NZ_BEXB01000021.1"/>
</dbReference>
<dbReference type="Proteomes" id="UP000319716">
    <property type="component" value="Unassembled WGS sequence"/>
</dbReference>
<protein>
    <submittedName>
        <fullName evidence="1">Phosphoserine phosphatase</fullName>
        <ecNumber evidence="1">3.1.3.3</ecNumber>
    </submittedName>
</protein>
<dbReference type="GO" id="GO:0016787">
    <property type="term" value="F:hydrolase activity"/>
    <property type="evidence" value="ECO:0007669"/>
    <property type="project" value="UniProtKB-KW"/>
</dbReference>
<comment type="caution">
    <text evidence="1">The sequence shown here is derived from an EMBL/GenBank/DDBJ whole genome shotgun (WGS) entry which is preliminary data.</text>
</comment>
<dbReference type="EMBL" id="BEXB01000021">
    <property type="protein sequence ID" value="GAY77104.1"/>
    <property type="molecule type" value="Genomic_DNA"/>
</dbReference>